<dbReference type="RefSeq" id="WP_124153110.1">
    <property type="nucleotide sequence ID" value="NZ_RQIS01000018.1"/>
</dbReference>
<comment type="caution">
    <text evidence="1">The sequence shown here is derived from an EMBL/GenBank/DDBJ whole genome shotgun (WGS) entry which is preliminary data.</text>
</comment>
<evidence type="ECO:0000313" key="2">
    <source>
        <dbReference type="Proteomes" id="UP000272778"/>
    </source>
</evidence>
<accession>A0A3N6PT03</accession>
<proteinExistence type="predicted"/>
<protein>
    <submittedName>
        <fullName evidence="1">Uncharacterized protein</fullName>
    </submittedName>
</protein>
<organism evidence="1 2">
    <name type="scientific">Paraburkholderia dinghuensis</name>
    <dbReference type="NCBI Taxonomy" id="2305225"/>
    <lineage>
        <taxon>Bacteria</taxon>
        <taxon>Pseudomonadati</taxon>
        <taxon>Pseudomonadota</taxon>
        <taxon>Betaproteobacteria</taxon>
        <taxon>Burkholderiales</taxon>
        <taxon>Burkholderiaceae</taxon>
        <taxon>Paraburkholderia</taxon>
    </lineage>
</organism>
<dbReference type="AlphaFoldDB" id="A0A3N6PT03"/>
<gene>
    <name evidence="1" type="ORF">D1Y85_21575</name>
</gene>
<dbReference type="Proteomes" id="UP000272778">
    <property type="component" value="Unassembled WGS sequence"/>
</dbReference>
<dbReference type="OrthoDB" id="7352393at2"/>
<reference evidence="1 2" key="1">
    <citation type="submission" date="2018-11" db="EMBL/GenBank/DDBJ databases">
        <title>Paraburkholderia sp. DHOA04, isolated from soil.</title>
        <authorList>
            <person name="Gao Z.-H."/>
            <person name="Qiu L.-H."/>
            <person name="Fu J.-C."/>
        </authorList>
    </citation>
    <scope>NUCLEOTIDE SEQUENCE [LARGE SCALE GENOMIC DNA]</scope>
    <source>
        <strain evidence="1 2">DHOA04</strain>
    </source>
</reference>
<sequence>MPQNIEKFDLLTARLFADLYGRFPVRTFLSAESYGIDAEKVFQLDGKINAAVSAELEFFCATLRWLRESGYLDYKSEGNCGVFSDVVLTTRGLDVLKAMPKSVSPDKPLGDYLRDAVRSGTTDALKSGVAAALSAGAMFAWNTLTR</sequence>
<keyword evidence="2" id="KW-1185">Reference proteome</keyword>
<name>A0A3N6PT03_9BURK</name>
<dbReference type="EMBL" id="RQIS01000018">
    <property type="protein sequence ID" value="RQH02726.1"/>
    <property type="molecule type" value="Genomic_DNA"/>
</dbReference>
<evidence type="ECO:0000313" key="1">
    <source>
        <dbReference type="EMBL" id="RQH02726.1"/>
    </source>
</evidence>